<reference evidence="1 2" key="1">
    <citation type="submission" date="2017-09" db="EMBL/GenBank/DDBJ databases">
        <title>Depth-based differentiation of microbial function through sediment-hosted aquifers and enrichment of novel symbionts in the deep terrestrial subsurface.</title>
        <authorList>
            <person name="Probst A.J."/>
            <person name="Ladd B."/>
            <person name="Jarett J.K."/>
            <person name="Geller-Mcgrath D.E."/>
            <person name="Sieber C.M."/>
            <person name="Emerson J.B."/>
            <person name="Anantharaman K."/>
            <person name="Thomas B.C."/>
            <person name="Malmstrom R."/>
            <person name="Stieglmeier M."/>
            <person name="Klingl A."/>
            <person name="Woyke T."/>
            <person name="Ryan C.M."/>
            <person name="Banfield J.F."/>
        </authorList>
    </citation>
    <scope>NUCLEOTIDE SEQUENCE [LARGE SCALE GENOMIC DNA]</scope>
    <source>
        <strain evidence="1">CG15_BIG_FIL_POST_REV_8_21_14_020_45_12</strain>
    </source>
</reference>
<name>A0A2M7H2U7_9BACT</name>
<comment type="caution">
    <text evidence="1">The sequence shown here is derived from an EMBL/GenBank/DDBJ whole genome shotgun (WGS) entry which is preliminary data.</text>
</comment>
<gene>
    <name evidence="1" type="ORF">COW24_04605</name>
</gene>
<protein>
    <submittedName>
        <fullName evidence="1">Uncharacterized protein</fullName>
    </submittedName>
</protein>
<sequence>NLKHTSLVVYVLQKSTPILSKNRLRKIIYFYYFVNPIQFLLFQNPSQIWRGFEGLRLTGRIARSVHDG</sequence>
<proteinExistence type="predicted"/>
<feature type="non-terminal residue" evidence="1">
    <location>
        <position position="1"/>
    </location>
</feature>
<dbReference type="EMBL" id="PFGC01000047">
    <property type="protein sequence ID" value="PIW36566.1"/>
    <property type="molecule type" value="Genomic_DNA"/>
</dbReference>
<organism evidence="1 2">
    <name type="scientific">Candidatus Kerfeldbacteria bacterium CG15_BIG_FIL_POST_REV_8_21_14_020_45_12</name>
    <dbReference type="NCBI Taxonomy" id="2014247"/>
    <lineage>
        <taxon>Bacteria</taxon>
        <taxon>Candidatus Kerfeldiibacteriota</taxon>
    </lineage>
</organism>
<evidence type="ECO:0000313" key="1">
    <source>
        <dbReference type="EMBL" id="PIW36566.1"/>
    </source>
</evidence>
<accession>A0A2M7H2U7</accession>
<dbReference type="AlphaFoldDB" id="A0A2M7H2U7"/>
<evidence type="ECO:0000313" key="2">
    <source>
        <dbReference type="Proteomes" id="UP000230292"/>
    </source>
</evidence>
<dbReference type="Proteomes" id="UP000230292">
    <property type="component" value="Unassembled WGS sequence"/>
</dbReference>